<evidence type="ECO:0000259" key="18">
    <source>
        <dbReference type="PROSITE" id="PS51918"/>
    </source>
</evidence>
<dbReference type="GO" id="GO:0046872">
    <property type="term" value="F:metal ion binding"/>
    <property type="evidence" value="ECO:0007669"/>
    <property type="project" value="UniProtKB-KW"/>
</dbReference>
<geneLocation type="mitochondrion" evidence="20"/>
<dbReference type="EC" id="2.8.4.5" evidence="4"/>
<reference evidence="20 22" key="2">
    <citation type="submission" date="2018-03" db="EMBL/GenBank/DDBJ databases">
        <authorList>
            <person name="Fogelqvist J."/>
        </authorList>
    </citation>
    <scope>NUCLEOTIDE SEQUENCE [LARGE SCALE GENOMIC DNA]</scope>
</reference>
<evidence type="ECO:0000313" key="22">
    <source>
        <dbReference type="Proteomes" id="UP000290189"/>
    </source>
</evidence>
<evidence type="ECO:0000259" key="17">
    <source>
        <dbReference type="PROSITE" id="PS51449"/>
    </source>
</evidence>
<dbReference type="Proteomes" id="UP000290189">
    <property type="component" value="Unassembled WGS sequence"/>
</dbReference>
<dbReference type="PANTHER" id="PTHR11918">
    <property type="entry name" value="RADICAL SAM PROTEINS"/>
    <property type="match status" value="1"/>
</dbReference>
<keyword evidence="12" id="KW-0411">Iron-sulfur</keyword>
<keyword evidence="11" id="KW-0408">Iron</keyword>
<comment type="function">
    <text evidence="2">Catalyzes the methylthiolation of N6-threonylcarbamoyladenosine (t(6)A), leading to the formation of 2-methylthio-N6-threonylcarbamoyladenosine (ms(2)t(6)A) at position 37 in tRNAs that read codons beginning with adenine.</text>
</comment>
<evidence type="ECO:0000256" key="14">
    <source>
        <dbReference type="ARBA" id="ARBA00051661"/>
    </source>
</evidence>
<dbReference type="InterPro" id="IPR020612">
    <property type="entry name" value="Methylthiotransferase_CS"/>
</dbReference>
<dbReference type="CDD" id="cd01335">
    <property type="entry name" value="Radical_SAM"/>
    <property type="match status" value="1"/>
</dbReference>
<keyword evidence="15" id="KW-0472">Membrane</keyword>
<dbReference type="EMBL" id="OVEO01000002">
    <property type="protein sequence ID" value="SPQ93773.1"/>
    <property type="molecule type" value="Genomic_DNA"/>
</dbReference>
<evidence type="ECO:0000256" key="6">
    <source>
        <dbReference type="ARBA" id="ARBA00022485"/>
    </source>
</evidence>
<evidence type="ECO:0000313" key="20">
    <source>
        <dbReference type="EMBL" id="SPQ93773.1"/>
    </source>
</evidence>
<dbReference type="InterPro" id="IPR002792">
    <property type="entry name" value="TRAM_dom"/>
</dbReference>
<dbReference type="AlphaFoldDB" id="A0A0G4J0E5"/>
<dbReference type="SFLD" id="SFLDG01082">
    <property type="entry name" value="B12-binding_domain_containing"/>
    <property type="match status" value="1"/>
</dbReference>
<dbReference type="EMBL" id="CDSF01000101">
    <property type="protein sequence ID" value="CEP00746.1"/>
    <property type="molecule type" value="Genomic_DNA"/>
</dbReference>
<comment type="similarity">
    <text evidence="3">Belongs to the methylthiotransferase family. CDKAL1 subfamily.</text>
</comment>
<proteinExistence type="inferred from homology"/>
<keyword evidence="15" id="KW-0812">Transmembrane</keyword>
<feature type="domain" description="TRAM" evidence="16">
    <location>
        <begin position="419"/>
        <end position="481"/>
    </location>
</feature>
<evidence type="ECO:0000256" key="15">
    <source>
        <dbReference type="SAM" id="Phobius"/>
    </source>
</evidence>
<dbReference type="NCBIfam" id="TIGR00089">
    <property type="entry name" value="MiaB/RimO family radical SAM methylthiotransferase"/>
    <property type="match status" value="1"/>
</dbReference>
<dbReference type="GO" id="GO:0005783">
    <property type="term" value="C:endoplasmic reticulum"/>
    <property type="evidence" value="ECO:0007669"/>
    <property type="project" value="TreeGrafter"/>
</dbReference>
<evidence type="ECO:0000256" key="1">
    <source>
        <dbReference type="ARBA" id="ARBA00001966"/>
    </source>
</evidence>
<dbReference type="InterPro" id="IPR058240">
    <property type="entry name" value="rSAM_sf"/>
</dbReference>
<keyword evidence="10" id="KW-0479">Metal-binding</keyword>
<dbReference type="NCBIfam" id="TIGR01578">
    <property type="entry name" value="MiaB-like-B"/>
    <property type="match status" value="1"/>
</dbReference>
<dbReference type="InterPro" id="IPR006466">
    <property type="entry name" value="MiaB-like_arc_euk"/>
</dbReference>
<dbReference type="PROSITE" id="PS51918">
    <property type="entry name" value="RADICAL_SAM"/>
    <property type="match status" value="1"/>
</dbReference>
<keyword evidence="20" id="KW-0496">Mitochondrion</keyword>
<dbReference type="PROSITE" id="PS50926">
    <property type="entry name" value="TRAM"/>
    <property type="match status" value="1"/>
</dbReference>
<dbReference type="FunFam" id="3.80.30.20:FF:000002">
    <property type="entry name" value="threonylcarbamoyladenosine tRNA methylthiotransferase isoform X2"/>
    <property type="match status" value="1"/>
</dbReference>
<dbReference type="OMA" id="HYAYPTG"/>
<evidence type="ECO:0000256" key="8">
    <source>
        <dbReference type="ARBA" id="ARBA00022691"/>
    </source>
</evidence>
<dbReference type="InterPro" id="IPR013848">
    <property type="entry name" value="Methylthiotransferase_N"/>
</dbReference>
<evidence type="ECO:0000256" key="4">
    <source>
        <dbReference type="ARBA" id="ARBA00013273"/>
    </source>
</evidence>
<keyword evidence="15" id="KW-1133">Transmembrane helix</keyword>
<evidence type="ECO:0000313" key="21">
    <source>
        <dbReference type="Proteomes" id="UP000039324"/>
    </source>
</evidence>
<organism evidence="19 21">
    <name type="scientific">Plasmodiophora brassicae</name>
    <name type="common">Clubroot disease agent</name>
    <dbReference type="NCBI Taxonomy" id="37360"/>
    <lineage>
        <taxon>Eukaryota</taxon>
        <taxon>Sar</taxon>
        <taxon>Rhizaria</taxon>
        <taxon>Endomyxa</taxon>
        <taxon>Phytomyxea</taxon>
        <taxon>Plasmodiophorida</taxon>
        <taxon>Plasmodiophoridae</taxon>
        <taxon>Plasmodiophora</taxon>
    </lineage>
</organism>
<dbReference type="GO" id="GO:0051539">
    <property type="term" value="F:4 iron, 4 sulfur cluster binding"/>
    <property type="evidence" value="ECO:0007669"/>
    <property type="project" value="UniProtKB-KW"/>
</dbReference>
<evidence type="ECO:0000256" key="13">
    <source>
        <dbReference type="ARBA" id="ARBA00031213"/>
    </source>
</evidence>
<dbReference type="InterPro" id="IPR005839">
    <property type="entry name" value="Methylthiotransferase"/>
</dbReference>
<dbReference type="Proteomes" id="UP000039324">
    <property type="component" value="Unassembled WGS sequence"/>
</dbReference>
<evidence type="ECO:0000256" key="2">
    <source>
        <dbReference type="ARBA" id="ARBA00002399"/>
    </source>
</evidence>
<dbReference type="PROSITE" id="PS01278">
    <property type="entry name" value="MTTASE_RADICAL"/>
    <property type="match status" value="1"/>
</dbReference>
<dbReference type="OrthoDB" id="1730074at2759"/>
<dbReference type="Gene3D" id="3.80.30.20">
    <property type="entry name" value="tm_1862 like domain"/>
    <property type="match status" value="1"/>
</dbReference>
<evidence type="ECO:0000256" key="3">
    <source>
        <dbReference type="ARBA" id="ARBA00008616"/>
    </source>
</evidence>
<comment type="catalytic activity">
    <reaction evidence="14">
        <text>N(6)-L-threonylcarbamoyladenosine(37) in tRNA + (sulfur carrier)-SH + AH2 + 2 S-adenosyl-L-methionine = 2-methylsulfanyl-N(6)-L-threonylcarbamoyladenosine(37) in tRNA + (sulfur carrier)-H + 5'-deoxyadenosine + L-methionine + A + S-adenosyl-L-homocysteine + 2 H(+)</text>
        <dbReference type="Rhea" id="RHEA:37075"/>
        <dbReference type="Rhea" id="RHEA-COMP:10163"/>
        <dbReference type="Rhea" id="RHEA-COMP:11092"/>
        <dbReference type="Rhea" id="RHEA-COMP:14737"/>
        <dbReference type="Rhea" id="RHEA-COMP:14739"/>
        <dbReference type="ChEBI" id="CHEBI:13193"/>
        <dbReference type="ChEBI" id="CHEBI:15378"/>
        <dbReference type="ChEBI" id="CHEBI:17319"/>
        <dbReference type="ChEBI" id="CHEBI:17499"/>
        <dbReference type="ChEBI" id="CHEBI:29917"/>
        <dbReference type="ChEBI" id="CHEBI:57844"/>
        <dbReference type="ChEBI" id="CHEBI:57856"/>
        <dbReference type="ChEBI" id="CHEBI:59789"/>
        <dbReference type="ChEBI" id="CHEBI:64428"/>
        <dbReference type="ChEBI" id="CHEBI:74418"/>
        <dbReference type="ChEBI" id="CHEBI:74420"/>
        <dbReference type="EC" id="2.8.4.5"/>
    </reaction>
</comment>
<dbReference type="Pfam" id="PF01938">
    <property type="entry name" value="TRAM"/>
    <property type="match status" value="1"/>
</dbReference>
<feature type="domain" description="MTTase N-terminal" evidence="17">
    <location>
        <begin position="56"/>
        <end position="164"/>
    </location>
</feature>
<dbReference type="Pfam" id="PF04055">
    <property type="entry name" value="Radical_SAM"/>
    <property type="match status" value="1"/>
</dbReference>
<reference evidence="19 21" key="1">
    <citation type="submission" date="2015-02" db="EMBL/GenBank/DDBJ databases">
        <authorList>
            <person name="Chooi Y.-H."/>
        </authorList>
    </citation>
    <scope>NUCLEOTIDE SEQUENCE [LARGE SCALE GENOMIC DNA]</scope>
    <source>
        <strain evidence="19">E3</strain>
    </source>
</reference>
<dbReference type="InterPro" id="IPR006638">
    <property type="entry name" value="Elp3/MiaA/NifB-like_rSAM"/>
</dbReference>
<dbReference type="GO" id="GO:0035598">
    <property type="term" value="F:tRNA (N(6)-L-threonylcarbamoyladenosine(37)-C(2))-methylthiotransferase activity"/>
    <property type="evidence" value="ECO:0007669"/>
    <property type="project" value="UniProtKB-EC"/>
</dbReference>
<evidence type="ECO:0000256" key="10">
    <source>
        <dbReference type="ARBA" id="ARBA00022723"/>
    </source>
</evidence>
<dbReference type="InterPro" id="IPR038135">
    <property type="entry name" value="Methylthiotransferase_N_sf"/>
</dbReference>
<dbReference type="SUPFAM" id="SSF102114">
    <property type="entry name" value="Radical SAM enzymes"/>
    <property type="match status" value="1"/>
</dbReference>
<evidence type="ECO:0000256" key="11">
    <source>
        <dbReference type="ARBA" id="ARBA00023004"/>
    </source>
</evidence>
<dbReference type="Pfam" id="PF00919">
    <property type="entry name" value="UPF0004"/>
    <property type="match status" value="1"/>
</dbReference>
<keyword evidence="8" id="KW-0949">S-adenosyl-L-methionine</keyword>
<evidence type="ECO:0000256" key="7">
    <source>
        <dbReference type="ARBA" id="ARBA00022679"/>
    </source>
</evidence>
<dbReference type="SFLD" id="SFLDS00029">
    <property type="entry name" value="Radical_SAM"/>
    <property type="match status" value="1"/>
</dbReference>
<gene>
    <name evidence="19" type="ORF">PBRA_001800</name>
    <name evidence="20" type="ORF">PLBR_LOCUS988</name>
</gene>
<evidence type="ECO:0000256" key="5">
    <source>
        <dbReference type="ARBA" id="ARBA00018810"/>
    </source>
</evidence>
<evidence type="ECO:0000256" key="12">
    <source>
        <dbReference type="ARBA" id="ARBA00023014"/>
    </source>
</evidence>
<sequence>MAPDDIEDIVAAAGDDGDANVRRADVQASVVWKHRRRPGDDRADEVRLSPFLTRSQRVLVKTWGCSHNNSDGEYMQGQLAHAGYMLVDSVDEADLCVFNSCTVKDPSEMVFRNAIRQAQAAGKKVVLAGCVPQADQSNPVYKELSVIGVQQIDRIVEVVEHTLQGNVVRIMSRQKSGGGSRLALPKIRRNRFIEILPINTGCLNNCTYCKTKHARGELSSYPPDEIVERARQAIDEGVREIWLSSEDTGAYGHDIGTSLPDMLWRVIDVLPDGVFLRIGMTNPPHIMSHLDQMCKILRHPRVYAFLHVPVQAGSTRVLDAMKRDYSVDDFRTLVDILRRQVPDIQIATDVICGFPTETDEEFGETVSLIREYQFPAVHISQFYARQGTPAARMARVPSHVIKSRSRLISSVFASYETHAHKVGRVYRVLCTERAADDVHLVAHNKSYDQILVPDDERLMGRCFRVRITEAHRFHMVGHVISGSIEGRQRAPVRSYSVAARVVIAFLVFGIAAVLRLLRYDVVPLPFPSV</sequence>
<feature type="transmembrane region" description="Helical" evidence="15">
    <location>
        <begin position="497"/>
        <end position="517"/>
    </location>
</feature>
<dbReference type="InterPro" id="IPR023404">
    <property type="entry name" value="rSAM_horseshoe"/>
</dbReference>
<keyword evidence="9" id="KW-0819">tRNA processing</keyword>
<keyword evidence="21" id="KW-1185">Reference proteome</keyword>
<dbReference type="PANTHER" id="PTHR11918:SF45">
    <property type="entry name" value="THREONYLCARBAMOYLADENOSINE TRNA METHYLTHIOTRANSFERASE"/>
    <property type="match status" value="1"/>
</dbReference>
<dbReference type="Gene3D" id="3.40.50.12160">
    <property type="entry name" value="Methylthiotransferase, N-terminal domain"/>
    <property type="match status" value="1"/>
</dbReference>
<keyword evidence="7" id="KW-0808">Transferase</keyword>
<keyword evidence="6" id="KW-0004">4Fe-4S</keyword>
<comment type="cofactor">
    <cofactor evidence="1">
        <name>[4Fe-4S] cluster</name>
        <dbReference type="ChEBI" id="CHEBI:49883"/>
    </cofactor>
</comment>
<dbReference type="SMART" id="SM00729">
    <property type="entry name" value="Elp3"/>
    <property type="match status" value="1"/>
</dbReference>
<evidence type="ECO:0000313" key="19">
    <source>
        <dbReference type="EMBL" id="CEP00746.1"/>
    </source>
</evidence>
<name>A0A0G4J0E5_PLABS</name>
<evidence type="ECO:0000259" key="16">
    <source>
        <dbReference type="PROSITE" id="PS50926"/>
    </source>
</evidence>
<dbReference type="STRING" id="37360.A0A0G4J0E5"/>
<protein>
    <recommendedName>
        <fullName evidence="5">Threonylcarbamoyladenosine tRNA methylthiotransferase</fullName>
        <ecNumber evidence="4">2.8.4.5</ecNumber>
    </recommendedName>
    <alternativeName>
        <fullName evidence="13">tRNA-t(6)A37 methylthiotransferase</fullName>
    </alternativeName>
</protein>
<feature type="domain" description="Radical SAM core" evidence="18">
    <location>
        <begin position="185"/>
        <end position="419"/>
    </location>
</feature>
<accession>A0A0G4J0E5</accession>
<dbReference type="InterPro" id="IPR007197">
    <property type="entry name" value="rSAM"/>
</dbReference>
<evidence type="ECO:0000256" key="9">
    <source>
        <dbReference type="ARBA" id="ARBA00022694"/>
    </source>
</evidence>
<dbReference type="PROSITE" id="PS51449">
    <property type="entry name" value="MTTASE_N"/>
    <property type="match status" value="1"/>
</dbReference>